<sequence>MVECKDARLLDGMSPVQEIWNAVTMACPTFVAMWFLWSPPSPDFVGWRPIVMALGLILHLPFSCAYHLLLARRELHDAVDNVPRRLDQSFIHVAAIFIVNGTSSSFIYAGVASLLNLYFLCRLWPLGGDAGWIERMVNVGVGVLSYGLPGLFQQEYRLFLVGVAYFIGGAAAMILRLGGWGHGIMHICLGGLAYQVFSFVGKLNDT</sequence>
<evidence type="ECO:0000313" key="3">
    <source>
        <dbReference type="Proteomes" id="UP001189429"/>
    </source>
</evidence>
<keyword evidence="1" id="KW-0812">Transmembrane</keyword>
<evidence type="ECO:0000313" key="2">
    <source>
        <dbReference type="EMBL" id="CAK0817623.1"/>
    </source>
</evidence>
<reference evidence="2" key="1">
    <citation type="submission" date="2023-10" db="EMBL/GenBank/DDBJ databases">
        <authorList>
            <person name="Chen Y."/>
            <person name="Shah S."/>
            <person name="Dougan E. K."/>
            <person name="Thang M."/>
            <person name="Chan C."/>
        </authorList>
    </citation>
    <scope>NUCLEOTIDE SEQUENCE [LARGE SCALE GENOMIC DNA]</scope>
</reference>
<keyword evidence="1" id="KW-1133">Transmembrane helix</keyword>
<dbReference type="Proteomes" id="UP001189429">
    <property type="component" value="Unassembled WGS sequence"/>
</dbReference>
<proteinExistence type="predicted"/>
<feature type="transmembrane region" description="Helical" evidence="1">
    <location>
        <begin position="20"/>
        <end position="37"/>
    </location>
</feature>
<feature type="transmembrane region" description="Helical" evidence="1">
    <location>
        <begin position="90"/>
        <end position="120"/>
    </location>
</feature>
<gene>
    <name evidence="2" type="ORF">PCOR1329_LOCUS20177</name>
</gene>
<feature type="transmembrane region" description="Helical" evidence="1">
    <location>
        <begin position="49"/>
        <end position="69"/>
    </location>
</feature>
<feature type="transmembrane region" description="Helical" evidence="1">
    <location>
        <begin position="183"/>
        <end position="201"/>
    </location>
</feature>
<evidence type="ECO:0008006" key="4">
    <source>
        <dbReference type="Google" id="ProtNLM"/>
    </source>
</evidence>
<keyword evidence="1" id="KW-0472">Membrane</keyword>
<accession>A0ABN9RFV2</accession>
<protein>
    <recommendedName>
        <fullName evidence="4">Alkaline ceramidase</fullName>
    </recommendedName>
</protein>
<evidence type="ECO:0000256" key="1">
    <source>
        <dbReference type="SAM" id="Phobius"/>
    </source>
</evidence>
<organism evidence="2 3">
    <name type="scientific">Prorocentrum cordatum</name>
    <dbReference type="NCBI Taxonomy" id="2364126"/>
    <lineage>
        <taxon>Eukaryota</taxon>
        <taxon>Sar</taxon>
        <taxon>Alveolata</taxon>
        <taxon>Dinophyceae</taxon>
        <taxon>Prorocentrales</taxon>
        <taxon>Prorocentraceae</taxon>
        <taxon>Prorocentrum</taxon>
    </lineage>
</organism>
<feature type="transmembrane region" description="Helical" evidence="1">
    <location>
        <begin position="132"/>
        <end position="151"/>
    </location>
</feature>
<dbReference type="EMBL" id="CAUYUJ010006519">
    <property type="protein sequence ID" value="CAK0817623.1"/>
    <property type="molecule type" value="Genomic_DNA"/>
</dbReference>
<name>A0ABN9RFV2_9DINO</name>
<keyword evidence="3" id="KW-1185">Reference proteome</keyword>
<feature type="transmembrane region" description="Helical" evidence="1">
    <location>
        <begin position="158"/>
        <end position="177"/>
    </location>
</feature>
<comment type="caution">
    <text evidence="2">The sequence shown here is derived from an EMBL/GenBank/DDBJ whole genome shotgun (WGS) entry which is preliminary data.</text>
</comment>